<evidence type="ECO:0000256" key="7">
    <source>
        <dbReference type="SAM" id="Phobius"/>
    </source>
</evidence>
<gene>
    <name evidence="9" type="ORF">HGI30_19050</name>
</gene>
<keyword evidence="3" id="KW-1003">Cell membrane</keyword>
<feature type="transmembrane region" description="Helical" evidence="7">
    <location>
        <begin position="935"/>
        <end position="955"/>
    </location>
</feature>
<protein>
    <submittedName>
        <fullName evidence="9">MMPL family transporter</fullName>
    </submittedName>
</protein>
<reference evidence="9 10" key="1">
    <citation type="submission" date="2020-04" db="EMBL/GenBank/DDBJ databases">
        <title>Novel Paenibacillus strain UniB2 isolated from commercial digestive syrup.</title>
        <authorList>
            <person name="Thorat V."/>
            <person name="Kirdat K."/>
            <person name="Tiwarekar B."/>
            <person name="Yadav A."/>
        </authorList>
    </citation>
    <scope>NUCLEOTIDE SEQUENCE [LARGE SCALE GENOMIC DNA]</scope>
    <source>
        <strain evidence="9 10">UniB2</strain>
    </source>
</reference>
<dbReference type="PANTHER" id="PTHR33406">
    <property type="entry name" value="MEMBRANE PROTEIN MJ1562-RELATED"/>
    <property type="match status" value="1"/>
</dbReference>
<dbReference type="GO" id="GO:0005886">
    <property type="term" value="C:plasma membrane"/>
    <property type="evidence" value="ECO:0007669"/>
    <property type="project" value="UniProtKB-SubCell"/>
</dbReference>
<feature type="transmembrane region" description="Helical" evidence="7">
    <location>
        <begin position="315"/>
        <end position="343"/>
    </location>
</feature>
<feature type="transmembrane region" description="Helical" evidence="7">
    <location>
        <begin position="287"/>
        <end position="309"/>
    </location>
</feature>
<feature type="transmembrane region" description="Helical" evidence="7">
    <location>
        <begin position="364"/>
        <end position="384"/>
    </location>
</feature>
<feature type="transmembrane region" description="Helical" evidence="7">
    <location>
        <begin position="6"/>
        <end position="26"/>
    </location>
</feature>
<comment type="similarity">
    <text evidence="2">Belongs to the resistance-nodulation-cell division (RND) (TC 2.A.6) family. MmpL subfamily.</text>
</comment>
<feature type="transmembrane region" description="Helical" evidence="7">
    <location>
        <begin position="186"/>
        <end position="219"/>
    </location>
</feature>
<evidence type="ECO:0000313" key="10">
    <source>
        <dbReference type="Proteomes" id="UP000502136"/>
    </source>
</evidence>
<organism evidence="9 10">
    <name type="scientific">Paenibacillus albicereus</name>
    <dbReference type="NCBI Taxonomy" id="2726185"/>
    <lineage>
        <taxon>Bacteria</taxon>
        <taxon>Bacillati</taxon>
        <taxon>Bacillota</taxon>
        <taxon>Bacilli</taxon>
        <taxon>Bacillales</taxon>
        <taxon>Paenibacillaceae</taxon>
        <taxon>Paenibacillus</taxon>
    </lineage>
</organism>
<comment type="subcellular location">
    <subcellularLocation>
        <location evidence="1">Cell membrane</location>
        <topology evidence="1">Multi-pass membrane protein</topology>
    </subcellularLocation>
</comment>
<feature type="domain" description="Membrane transport protein MMPL" evidence="8">
    <location>
        <begin position="741"/>
        <end position="1048"/>
    </location>
</feature>
<dbReference type="RefSeq" id="WP_168908993.1">
    <property type="nucleotide sequence ID" value="NZ_CP051428.1"/>
</dbReference>
<dbReference type="InterPro" id="IPR004869">
    <property type="entry name" value="MMPL_dom"/>
</dbReference>
<evidence type="ECO:0000256" key="4">
    <source>
        <dbReference type="ARBA" id="ARBA00022692"/>
    </source>
</evidence>
<keyword evidence="6 7" id="KW-0472">Membrane</keyword>
<evidence type="ECO:0000259" key="8">
    <source>
        <dbReference type="Pfam" id="PF03176"/>
    </source>
</evidence>
<evidence type="ECO:0000256" key="3">
    <source>
        <dbReference type="ARBA" id="ARBA00022475"/>
    </source>
</evidence>
<feature type="transmembrane region" description="Helical" evidence="7">
    <location>
        <begin position="239"/>
        <end position="259"/>
    </location>
</feature>
<evidence type="ECO:0000256" key="1">
    <source>
        <dbReference type="ARBA" id="ARBA00004651"/>
    </source>
</evidence>
<dbReference type="KEGG" id="palr:HGI30_19050"/>
<dbReference type="Gene3D" id="1.10.287.950">
    <property type="entry name" value="Methyl-accepting chemotaxis protein"/>
    <property type="match status" value="1"/>
</dbReference>
<evidence type="ECO:0000256" key="6">
    <source>
        <dbReference type="ARBA" id="ARBA00023136"/>
    </source>
</evidence>
<dbReference type="SUPFAM" id="SSF82866">
    <property type="entry name" value="Multidrug efflux transporter AcrB transmembrane domain"/>
    <property type="match status" value="2"/>
</dbReference>
<evidence type="ECO:0000256" key="2">
    <source>
        <dbReference type="ARBA" id="ARBA00010157"/>
    </source>
</evidence>
<name>A0A6H2H1D6_9BACL</name>
<feature type="transmembrane region" description="Helical" evidence="7">
    <location>
        <begin position="1002"/>
        <end position="1026"/>
    </location>
</feature>
<dbReference type="AlphaFoldDB" id="A0A6H2H1D6"/>
<feature type="transmembrane region" description="Helical" evidence="7">
    <location>
        <begin position="901"/>
        <end position="923"/>
    </location>
</feature>
<evidence type="ECO:0000313" key="9">
    <source>
        <dbReference type="EMBL" id="QJC53455.1"/>
    </source>
</evidence>
<dbReference type="EMBL" id="CP051428">
    <property type="protein sequence ID" value="QJC53455.1"/>
    <property type="molecule type" value="Genomic_DNA"/>
</dbReference>
<accession>A0A6H2H1D6</accession>
<feature type="transmembrane region" description="Helical" evidence="7">
    <location>
        <begin position="875"/>
        <end position="894"/>
    </location>
</feature>
<dbReference type="Pfam" id="PF03176">
    <property type="entry name" value="MMPL"/>
    <property type="match status" value="2"/>
</dbReference>
<evidence type="ECO:0000256" key="5">
    <source>
        <dbReference type="ARBA" id="ARBA00022989"/>
    </source>
</evidence>
<dbReference type="Proteomes" id="UP000502136">
    <property type="component" value="Chromosome"/>
</dbReference>
<proteinExistence type="inferred from homology"/>
<sequence>MRTILKWRWAIFAAWIALAAGLMLLAPDMQQLVRVKGQITVPDGYSSSTAAKLLEEKEAQSESVGKAADEKSAVLVFHRDEGLTDADKQEIRRGLAELKSKESLGIASVTGPFDQKELEDQLIAEDGRTMLALVSIEADGREPKELQDVLAEAASTIQVDHSYTSEWMINEDQIRSSMEGLAKTEYITVIFILVILFLVFRSAVAPFVPLVVVGLSYLLSQSVVAYLAEYAGFPLSTFTQIFMVAILFGIGTDYCILLISRYKEELASGLDRTEAIVRTYRNAGRTVLISGLAVLIGFASIGFSTFGLYRSAVAVAVGVAVLMLALATLVPFFMAVLGPALFWPQKGSLSHSENRLWGRMGRFSLRRPVWALLVLAVIVLPLLLSYRNAISFNSLDEIGDKYDSVKAFNLISDSFGPGDSMPSTVVLKAEKSFDNKEGLAALEQVSRELAKVPGVKSVRSATRPAGEPLTDLEVASQAGTLESGIGRSAEGLDRIGQGLSEASSSLAANAPKLEEAEAGAGELTQGTARLQAGVEELEQGLRRIHRGLQDGSVGAKELGAGLRQAQASAARLAQASDELLQGYREAAGGLEQLQGAYERLASSQQQLAQGLSGVQQAFEALGGKYPELGSDEQYQAALQSLVQLQGGAEQSAAGLEQANAQLAGAAAGIGKANGGLEQASAGQAALGSGLRELASGLDALQKGIEQAADGQGRAIGELPQVTAGFEQLQGGQQELQRGFAELNEQLGQLTGGLDQSVDGISQVSGGLAEAKSYLTELADAPSRSLTGWNLPDAALQDEEFRQAVEAYLSPQGTMATLDVVFESNPYEEQTLRKIPELDAAVARGLEGTAYADSQHAIGGITSVQHDLNTISQADYSRTVMLMMAGISLILIALFRSLVIPAYIMASLLLTYYTSMAAAEAIFSRALDYSGISWPVPFFSFVLLIALGVDYSIFLLDRFREYRHLPPQEAILLAMRRMGSVILSAAVILGGTFAAMLPSGVLSLMQIATVVLIGLLLYAVLILPLFIPVMVRLFGTANWWPFLGGREEREHPVPAPEPGLPADR</sequence>
<keyword evidence="4 7" id="KW-0812">Transmembrane</keyword>
<feature type="transmembrane region" description="Helical" evidence="7">
    <location>
        <begin position="976"/>
        <end position="996"/>
    </location>
</feature>
<dbReference type="Gene3D" id="1.20.1640.10">
    <property type="entry name" value="Multidrug efflux transporter AcrB transmembrane domain"/>
    <property type="match status" value="2"/>
</dbReference>
<dbReference type="PANTHER" id="PTHR33406:SF6">
    <property type="entry name" value="MEMBRANE PROTEIN YDGH-RELATED"/>
    <property type="match status" value="1"/>
</dbReference>
<feature type="domain" description="Membrane transport protein MMPL" evidence="8">
    <location>
        <begin position="58"/>
        <end position="369"/>
    </location>
</feature>
<keyword evidence="10" id="KW-1185">Reference proteome</keyword>
<keyword evidence="5 7" id="KW-1133">Transmembrane helix</keyword>
<dbReference type="InterPro" id="IPR050545">
    <property type="entry name" value="Mycobact_MmpL"/>
</dbReference>